<dbReference type="Pfam" id="PF08585">
    <property type="entry name" value="RMI1_N_C"/>
    <property type="match status" value="1"/>
</dbReference>
<feature type="compositionally biased region" description="Basic and acidic residues" evidence="3">
    <location>
        <begin position="292"/>
        <end position="302"/>
    </location>
</feature>
<organism evidence="6 7">
    <name type="scientific">Trametes cubensis</name>
    <dbReference type="NCBI Taxonomy" id="1111947"/>
    <lineage>
        <taxon>Eukaryota</taxon>
        <taxon>Fungi</taxon>
        <taxon>Dikarya</taxon>
        <taxon>Basidiomycota</taxon>
        <taxon>Agaricomycotina</taxon>
        <taxon>Agaricomycetes</taxon>
        <taxon>Polyporales</taxon>
        <taxon>Polyporaceae</taxon>
        <taxon>Trametes</taxon>
    </lineage>
</organism>
<evidence type="ECO:0000256" key="1">
    <source>
        <dbReference type="ARBA" id="ARBA00006395"/>
    </source>
</evidence>
<keyword evidence="7" id="KW-1185">Reference proteome</keyword>
<comment type="caution">
    <text evidence="6">The sequence shown here is derived from an EMBL/GenBank/DDBJ whole genome shotgun (WGS) entry which is preliminary data.</text>
</comment>
<dbReference type="GO" id="GO:0000724">
    <property type="term" value="P:double-strand break repair via homologous recombination"/>
    <property type="evidence" value="ECO:0007669"/>
    <property type="project" value="TreeGrafter"/>
</dbReference>
<feature type="compositionally biased region" description="Pro residues" evidence="3">
    <location>
        <begin position="230"/>
        <end position="243"/>
    </location>
</feature>
<evidence type="ECO:0000259" key="5">
    <source>
        <dbReference type="Pfam" id="PF21000"/>
    </source>
</evidence>
<feature type="compositionally biased region" description="Pro residues" evidence="3">
    <location>
        <begin position="252"/>
        <end position="263"/>
    </location>
</feature>
<evidence type="ECO:0000256" key="3">
    <source>
        <dbReference type="SAM" id="MobiDB-lite"/>
    </source>
</evidence>
<dbReference type="EMBL" id="JAPEVG010000523">
    <property type="protein sequence ID" value="KAJ8461793.1"/>
    <property type="molecule type" value="Genomic_DNA"/>
</dbReference>
<feature type="compositionally biased region" description="Low complexity" evidence="3">
    <location>
        <begin position="490"/>
        <end position="507"/>
    </location>
</feature>
<dbReference type="Gene3D" id="2.40.50.770">
    <property type="entry name" value="RecQ-mediated genome instability protein Rmi1, C-terminal domain"/>
    <property type="match status" value="1"/>
</dbReference>
<feature type="region of interest" description="Disordered" evidence="3">
    <location>
        <begin position="220"/>
        <end position="331"/>
    </location>
</feature>
<evidence type="ECO:0000259" key="4">
    <source>
        <dbReference type="Pfam" id="PF08585"/>
    </source>
</evidence>
<dbReference type="InterPro" id="IPR049363">
    <property type="entry name" value="RMI1_N"/>
</dbReference>
<dbReference type="AlphaFoldDB" id="A0AAD7X5J3"/>
<comment type="similarity">
    <text evidence="1">Belongs to the RMI1 family.</text>
</comment>
<sequence length="544" mass="59422">MIPPPAEVVQRLKRTYPRPSVDPDWLEGCYTWIREELHLTPEKDMEEIMIHVEEQLLQSDFTDSMLAGTGFPPDILNADKAFFAGPILVEVIGIMEIGQSAYSLMQIYESRVEYRKQAQLRAANGDVDAGEQKPIPKYPRSMLQLELSDGAAVLTAIEVKKLPELELGETPLGYKMIIKDVPIRRGTAFLQPDRVQLLGRETAGRDEQRDATFLRALKRRLGEPVEDEPAPAPALVDPPPAPVPAAARQNTPPRPHAPSPNPASPISRSPLRDLSPHASEAEAGPSGPSHKTVHEHDDDAGQPRRRKRPSRVGRSPSLEPPPREAVVQVSRYFSHTANRAESASLDEGVGRVRVDSGDVNAMRDLKRAIGHSPPRAAFASVSESGSNDDEDFFTPATSTGSKGKGKEKTDVSFGEPGSEDYPFDFELDDSFLEQISRVEHEAYLRQGEANGKPAVQSPSAPAPQQVKAEPRGQSMGRTLFNGASTAVGTRRSAASSRAASAAPMEVIDISDDEVEDDKENVPAPTRHVRRRVAPVAEDVIELSD</sequence>
<protein>
    <recommendedName>
        <fullName evidence="2">RecQ-mediated genome instability protein 1</fullName>
    </recommendedName>
</protein>
<dbReference type="InterPro" id="IPR042470">
    <property type="entry name" value="RMI1_N_C_sf"/>
</dbReference>
<dbReference type="Pfam" id="PF21000">
    <property type="entry name" value="RMI1_N_N"/>
    <property type="match status" value="1"/>
</dbReference>
<name>A0AAD7X5J3_9APHY</name>
<feature type="domain" description="RMI1 N-terminal" evidence="5">
    <location>
        <begin position="12"/>
        <end position="64"/>
    </location>
</feature>
<feature type="domain" description="RecQ mediated genome instability protein 1 OB-fold" evidence="4">
    <location>
        <begin position="71"/>
        <end position="209"/>
    </location>
</feature>
<feature type="region of interest" description="Disordered" evidence="3">
    <location>
        <begin position="367"/>
        <end position="424"/>
    </location>
</feature>
<dbReference type="Proteomes" id="UP001215151">
    <property type="component" value="Unassembled WGS sequence"/>
</dbReference>
<dbReference type="InterPro" id="IPR013894">
    <property type="entry name" value="RMI1_OB"/>
</dbReference>
<dbReference type="GO" id="GO:0000712">
    <property type="term" value="P:resolution of meiotic recombination intermediates"/>
    <property type="evidence" value="ECO:0007669"/>
    <property type="project" value="TreeGrafter"/>
</dbReference>
<dbReference type="GO" id="GO:0016604">
    <property type="term" value="C:nuclear body"/>
    <property type="evidence" value="ECO:0007669"/>
    <property type="project" value="TreeGrafter"/>
</dbReference>
<evidence type="ECO:0000256" key="2">
    <source>
        <dbReference type="ARBA" id="ARBA00018987"/>
    </source>
</evidence>
<dbReference type="PANTHER" id="PTHR14790">
    <property type="entry name" value="RECQ-MEDIATED GENOME INSTABILITY PROTEIN 1 RMI1"/>
    <property type="match status" value="1"/>
</dbReference>
<feature type="compositionally biased region" description="Acidic residues" evidence="3">
    <location>
        <begin position="508"/>
        <end position="518"/>
    </location>
</feature>
<feature type="compositionally biased region" description="Low complexity" evidence="3">
    <location>
        <begin position="452"/>
        <end position="467"/>
    </location>
</feature>
<dbReference type="GO" id="GO:0031422">
    <property type="term" value="C:RecQ family helicase-topoisomerase III complex"/>
    <property type="evidence" value="ECO:0007669"/>
    <property type="project" value="TreeGrafter"/>
</dbReference>
<gene>
    <name evidence="6" type="ORF">ONZ51_g11306</name>
</gene>
<proteinExistence type="inferred from homology"/>
<evidence type="ECO:0000313" key="6">
    <source>
        <dbReference type="EMBL" id="KAJ8461793.1"/>
    </source>
</evidence>
<feature type="region of interest" description="Disordered" evidence="3">
    <location>
        <begin position="442"/>
        <end position="529"/>
    </location>
</feature>
<evidence type="ECO:0000313" key="7">
    <source>
        <dbReference type="Proteomes" id="UP001215151"/>
    </source>
</evidence>
<dbReference type="PANTHER" id="PTHR14790:SF15">
    <property type="entry name" value="RECQ-MEDIATED GENOME INSTABILITY PROTEIN 1"/>
    <property type="match status" value="1"/>
</dbReference>
<dbReference type="SMART" id="SM01161">
    <property type="entry name" value="DUF1767"/>
    <property type="match status" value="1"/>
</dbReference>
<reference evidence="6" key="1">
    <citation type="submission" date="2022-11" db="EMBL/GenBank/DDBJ databases">
        <title>Genome Sequence of Cubamyces cubensis.</title>
        <authorList>
            <person name="Buettner E."/>
        </authorList>
    </citation>
    <scope>NUCLEOTIDE SEQUENCE</scope>
    <source>
        <strain evidence="6">MPL-01</strain>
    </source>
</reference>
<accession>A0AAD7X5J3</accession>